<feature type="transmembrane region" description="Helical" evidence="7">
    <location>
        <begin position="255"/>
        <end position="272"/>
    </location>
</feature>
<dbReference type="AlphaFoldDB" id="F2UHJ6"/>
<accession>F2UHJ6</accession>
<dbReference type="PANTHER" id="PTHR16189:SF0">
    <property type="entry name" value="TRANSMEMBRANE PROTEIN 104"/>
    <property type="match status" value="1"/>
</dbReference>
<keyword evidence="10" id="KW-1185">Reference proteome</keyword>
<feature type="transmembrane region" description="Helical" evidence="7">
    <location>
        <begin position="185"/>
        <end position="205"/>
    </location>
</feature>
<dbReference type="Gene3D" id="1.20.1740.10">
    <property type="entry name" value="Amino acid/polyamine transporter I"/>
    <property type="match status" value="1"/>
</dbReference>
<dbReference type="FunCoup" id="F2UHJ6">
    <property type="interactions" value="57"/>
</dbReference>
<feature type="domain" description="Amino acid transporter transmembrane" evidence="8">
    <location>
        <begin position="17"/>
        <end position="461"/>
    </location>
</feature>
<dbReference type="GO" id="GO:0016020">
    <property type="term" value="C:membrane"/>
    <property type="evidence" value="ECO:0007669"/>
    <property type="project" value="UniProtKB-SubCell"/>
</dbReference>
<dbReference type="eggNOG" id="KOG3832">
    <property type="taxonomic scope" value="Eukaryota"/>
</dbReference>
<evidence type="ECO:0000256" key="3">
    <source>
        <dbReference type="ARBA" id="ARBA00022989"/>
    </source>
</evidence>
<gene>
    <name evidence="9" type="ORF">PTSG_07712</name>
</gene>
<evidence type="ECO:0000256" key="7">
    <source>
        <dbReference type="SAM" id="Phobius"/>
    </source>
</evidence>
<keyword evidence="3 7" id="KW-1133">Transmembrane helix</keyword>
<keyword evidence="2 7" id="KW-0812">Transmembrane</keyword>
<dbReference type="OrthoDB" id="294541at2759"/>
<dbReference type="EMBL" id="GL832974">
    <property type="protein sequence ID" value="EGD76595.1"/>
    <property type="molecule type" value="Genomic_DNA"/>
</dbReference>
<evidence type="ECO:0000259" key="8">
    <source>
        <dbReference type="Pfam" id="PF01490"/>
    </source>
</evidence>
<dbReference type="OMA" id="GHREGHP"/>
<feature type="transmembrane region" description="Helical" evidence="7">
    <location>
        <begin position="336"/>
        <end position="358"/>
    </location>
</feature>
<evidence type="ECO:0000313" key="9">
    <source>
        <dbReference type="EMBL" id="EGD76595.1"/>
    </source>
</evidence>
<keyword evidence="5" id="KW-0325">Glycoprotein</keyword>
<dbReference type="Pfam" id="PF01490">
    <property type="entry name" value="Aa_trans"/>
    <property type="match status" value="1"/>
</dbReference>
<dbReference type="GeneID" id="16072069"/>
<protein>
    <recommendedName>
        <fullName evidence="8">Amino acid transporter transmembrane domain-containing protein</fullName>
    </recommendedName>
</protein>
<dbReference type="RefSeq" id="XP_004991509.1">
    <property type="nucleotide sequence ID" value="XM_004991452.1"/>
</dbReference>
<feature type="transmembrane region" description="Helical" evidence="7">
    <location>
        <begin position="293"/>
        <end position="316"/>
    </location>
</feature>
<dbReference type="PANTHER" id="PTHR16189">
    <property type="entry name" value="TRANSMEMBRANE PROTEIN 104-RELATED"/>
    <property type="match status" value="1"/>
</dbReference>
<keyword evidence="4 7" id="KW-0472">Membrane</keyword>
<dbReference type="InterPro" id="IPR013057">
    <property type="entry name" value="AA_transpt_TM"/>
</dbReference>
<feature type="transmembrane region" description="Helical" evidence="7">
    <location>
        <begin position="453"/>
        <end position="474"/>
    </location>
</feature>
<organism evidence="10">
    <name type="scientific">Salpingoeca rosetta (strain ATCC 50818 / BSB-021)</name>
    <dbReference type="NCBI Taxonomy" id="946362"/>
    <lineage>
        <taxon>Eukaryota</taxon>
        <taxon>Choanoflagellata</taxon>
        <taxon>Craspedida</taxon>
        <taxon>Salpingoecidae</taxon>
        <taxon>Salpingoeca</taxon>
    </lineage>
</organism>
<feature type="transmembrane region" description="Helical" evidence="7">
    <location>
        <begin position="12"/>
        <end position="30"/>
    </location>
</feature>
<feature type="transmembrane region" description="Helical" evidence="7">
    <location>
        <begin position="42"/>
        <end position="70"/>
    </location>
</feature>
<comment type="subcellular location">
    <subcellularLocation>
        <location evidence="1">Membrane</location>
        <topology evidence="1">Multi-pass membrane protein</topology>
    </subcellularLocation>
</comment>
<name>F2UHJ6_SALR5</name>
<evidence type="ECO:0000313" key="10">
    <source>
        <dbReference type="Proteomes" id="UP000007799"/>
    </source>
</evidence>
<proteinExistence type="inferred from homology"/>
<reference evidence="9" key="1">
    <citation type="submission" date="2009-08" db="EMBL/GenBank/DDBJ databases">
        <title>Annotation of Salpingoeca rosetta.</title>
        <authorList>
            <consortium name="The Broad Institute Genome Sequencing Platform"/>
            <person name="Russ C."/>
            <person name="Cuomo C."/>
            <person name="Burger G."/>
            <person name="Gray M.W."/>
            <person name="Holland P.W.H."/>
            <person name="King N."/>
            <person name="Lang F.B.F."/>
            <person name="Roger A.J."/>
            <person name="Ruiz-Trillo I."/>
            <person name="Young S.K."/>
            <person name="Zeng Q."/>
            <person name="Gargeya S."/>
            <person name="Alvarado L."/>
            <person name="Berlin A."/>
            <person name="Chapman S.B."/>
            <person name="Chen Z."/>
            <person name="Freedman E."/>
            <person name="Gellesch M."/>
            <person name="Goldberg J."/>
            <person name="Griggs A."/>
            <person name="Gujja S."/>
            <person name="Heilman E."/>
            <person name="Heiman D."/>
            <person name="Howarth C."/>
            <person name="Mehta T."/>
            <person name="Neiman D."/>
            <person name="Pearson M."/>
            <person name="Roberts A."/>
            <person name="Saif S."/>
            <person name="Shea T."/>
            <person name="Shenoy N."/>
            <person name="Sisk P."/>
            <person name="Stolte C."/>
            <person name="Sykes S."/>
            <person name="White J."/>
            <person name="Yandava C."/>
            <person name="Haas B."/>
            <person name="Nusbaum C."/>
            <person name="Birren B."/>
        </authorList>
    </citation>
    <scope>NUCLEOTIDE SEQUENCE [LARGE SCALE GENOMIC DNA]</scope>
    <source>
        <strain evidence="9">ATCC 50818</strain>
    </source>
</reference>
<feature type="transmembrane region" description="Helical" evidence="7">
    <location>
        <begin position="124"/>
        <end position="143"/>
    </location>
</feature>
<dbReference type="KEGG" id="sre:PTSG_07712"/>
<feature type="transmembrane region" description="Helical" evidence="7">
    <location>
        <begin position="404"/>
        <end position="428"/>
    </location>
</feature>
<evidence type="ECO:0000256" key="1">
    <source>
        <dbReference type="ARBA" id="ARBA00004141"/>
    </source>
</evidence>
<comment type="similarity">
    <text evidence="6">Belongs to the TMEM104 family.</text>
</comment>
<evidence type="ECO:0000256" key="5">
    <source>
        <dbReference type="ARBA" id="ARBA00023180"/>
    </source>
</evidence>
<evidence type="ECO:0000256" key="6">
    <source>
        <dbReference type="ARBA" id="ARBA00038166"/>
    </source>
</evidence>
<feature type="transmembrane region" description="Helical" evidence="7">
    <location>
        <begin position="217"/>
        <end position="235"/>
    </location>
</feature>
<evidence type="ECO:0000256" key="4">
    <source>
        <dbReference type="ARBA" id="ARBA00023136"/>
    </source>
</evidence>
<sequence length="477" mass="53302">MAGGGVDDGSTYSPLVGGVYVFNLIVGAGALAMPKAFSESGYIGGCILVALLAAFSYLTVTFMIEAMAIANRFRRHEERQRHVQSSEVAPLINETEAANPFEITHRTEMAEMAKMFFSTWGLRFFYACIVIYLYGDLCIYVVAIPKSLQSVACGNLSHQAHSHSHHENHTYAHHHCMGTLDSQQAYYVFLTAFAVVLGPFCFFNAQKTKALQIFTTVMRWSTFIIMIVIALIGIANKKGFNHDDHVPHASDVSTFKATGLPVLFGVSIYSFMCHHSLPSLLTPITRKKTLGTVLSLDFLLCFLFYALLSLTAVFRFQADSLKDLYTLNFTDFPSKFVSYFLGLFPVFTLSANFPIIAITLRNNLRHLFEPPDRPFPAWVTRFVLPIAAIGPPILVGYFTEDVGFLVSFTGSYAGVGIQYVIPALLCYFARQKARRVFETYDNPHASFFSHKGWILFVVVWSVVCIGVVTFNHIYTRS</sequence>
<evidence type="ECO:0000256" key="2">
    <source>
        <dbReference type="ARBA" id="ARBA00022692"/>
    </source>
</evidence>
<dbReference type="InParanoid" id="F2UHJ6"/>
<feature type="transmembrane region" description="Helical" evidence="7">
    <location>
        <begin position="378"/>
        <end position="398"/>
    </location>
</feature>
<dbReference type="Proteomes" id="UP000007799">
    <property type="component" value="Unassembled WGS sequence"/>
</dbReference>